<dbReference type="Gene3D" id="1.20.1540.10">
    <property type="entry name" value="Rhomboid-like"/>
    <property type="match status" value="1"/>
</dbReference>
<feature type="transmembrane region" description="Helical" evidence="7">
    <location>
        <begin position="66"/>
        <end position="93"/>
    </location>
</feature>
<feature type="transmembrane region" description="Helical" evidence="7">
    <location>
        <begin position="158"/>
        <end position="174"/>
    </location>
</feature>
<feature type="transmembrane region" description="Helical" evidence="7">
    <location>
        <begin position="105"/>
        <end position="123"/>
    </location>
</feature>
<feature type="transmembrane region" description="Helical" evidence="7">
    <location>
        <begin position="180"/>
        <end position="199"/>
    </location>
</feature>
<dbReference type="Pfam" id="PF01694">
    <property type="entry name" value="Rhomboid"/>
    <property type="match status" value="1"/>
</dbReference>
<dbReference type="PANTHER" id="PTHR43731">
    <property type="entry name" value="RHOMBOID PROTEASE"/>
    <property type="match status" value="1"/>
</dbReference>
<evidence type="ECO:0000256" key="5">
    <source>
        <dbReference type="ARBA" id="ARBA00022989"/>
    </source>
</evidence>
<dbReference type="AlphaFoldDB" id="A0A7H9EJB5"/>
<dbReference type="Proteomes" id="UP000510886">
    <property type="component" value="Chromosome"/>
</dbReference>
<evidence type="ECO:0000259" key="8">
    <source>
        <dbReference type="Pfam" id="PF01694"/>
    </source>
</evidence>
<protein>
    <submittedName>
        <fullName evidence="9">Rhomboid family intramembrane serine protease</fullName>
    </submittedName>
</protein>
<evidence type="ECO:0000256" key="6">
    <source>
        <dbReference type="ARBA" id="ARBA00023136"/>
    </source>
</evidence>
<dbReference type="InterPro" id="IPR050925">
    <property type="entry name" value="Rhomboid_protease_S54"/>
</dbReference>
<gene>
    <name evidence="9" type="ORF">GTO87_03775</name>
</gene>
<feature type="domain" description="Peptidase S54 rhomboid" evidence="8">
    <location>
        <begin position="64"/>
        <end position="195"/>
    </location>
</feature>
<evidence type="ECO:0000256" key="4">
    <source>
        <dbReference type="ARBA" id="ARBA00022801"/>
    </source>
</evidence>
<evidence type="ECO:0000313" key="10">
    <source>
        <dbReference type="Proteomes" id="UP000510886"/>
    </source>
</evidence>
<dbReference type="InterPro" id="IPR022764">
    <property type="entry name" value="Peptidase_S54_rhomboid_dom"/>
</dbReference>
<keyword evidence="3 7" id="KW-0812">Transmembrane</keyword>
<dbReference type="EMBL" id="CP047418">
    <property type="protein sequence ID" value="QLL77798.1"/>
    <property type="molecule type" value="Genomic_DNA"/>
</dbReference>
<dbReference type="GO" id="GO:0016020">
    <property type="term" value="C:membrane"/>
    <property type="evidence" value="ECO:0007669"/>
    <property type="project" value="UniProtKB-SubCell"/>
</dbReference>
<evidence type="ECO:0000256" key="7">
    <source>
        <dbReference type="SAM" id="Phobius"/>
    </source>
</evidence>
<evidence type="ECO:0000256" key="3">
    <source>
        <dbReference type="ARBA" id="ARBA00022692"/>
    </source>
</evidence>
<dbReference type="GO" id="GO:0004252">
    <property type="term" value="F:serine-type endopeptidase activity"/>
    <property type="evidence" value="ECO:0007669"/>
    <property type="project" value="InterPro"/>
</dbReference>
<keyword evidence="6 7" id="KW-0472">Membrane</keyword>
<proteinExistence type="inferred from homology"/>
<feature type="transmembrane region" description="Helical" evidence="7">
    <location>
        <begin position="129"/>
        <end position="146"/>
    </location>
</feature>
<accession>A0A7H9EJB5</accession>
<keyword evidence="4" id="KW-0378">Hydrolase</keyword>
<dbReference type="SUPFAM" id="SSF144091">
    <property type="entry name" value="Rhomboid-like"/>
    <property type="match status" value="1"/>
</dbReference>
<comment type="similarity">
    <text evidence="2">Belongs to the peptidase S54 family.</text>
</comment>
<feature type="transmembrane region" description="Helical" evidence="7">
    <location>
        <begin position="21"/>
        <end position="43"/>
    </location>
</feature>
<name>A0A7H9EJB5_9LACO</name>
<comment type="subcellular location">
    <subcellularLocation>
        <location evidence="1">Membrane</location>
        <topology evidence="1">Multi-pass membrane protein</topology>
    </subcellularLocation>
</comment>
<dbReference type="InterPro" id="IPR035952">
    <property type="entry name" value="Rhomboid-like_sf"/>
</dbReference>
<dbReference type="GO" id="GO:0006508">
    <property type="term" value="P:proteolysis"/>
    <property type="evidence" value="ECO:0007669"/>
    <property type="project" value="UniProtKB-KW"/>
</dbReference>
<organism evidence="9 10">
    <name type="scientific">Ligilactobacillus saerimneri</name>
    <dbReference type="NCBI Taxonomy" id="228229"/>
    <lineage>
        <taxon>Bacteria</taxon>
        <taxon>Bacillati</taxon>
        <taxon>Bacillota</taxon>
        <taxon>Bacilli</taxon>
        <taxon>Lactobacillales</taxon>
        <taxon>Lactobacillaceae</taxon>
        <taxon>Ligilactobacillus</taxon>
    </lineage>
</organism>
<reference evidence="9 10" key="1">
    <citation type="submission" date="2020-01" db="EMBL/GenBank/DDBJ databases">
        <title>Complete and circular genome sequences of six lactobacillus isolates from horses.</title>
        <authorList>
            <person name="Hassan H.M."/>
        </authorList>
    </citation>
    <scope>NUCLEOTIDE SEQUENCE [LARGE SCALE GENOMIC DNA]</scope>
    <source>
        <strain evidence="9 10">1A</strain>
    </source>
</reference>
<keyword evidence="9" id="KW-0645">Protease</keyword>
<dbReference type="PANTHER" id="PTHR43731:SF14">
    <property type="entry name" value="PRESENILIN-ASSOCIATED RHOMBOID-LIKE PROTEIN, MITOCHONDRIAL"/>
    <property type="match status" value="1"/>
</dbReference>
<evidence type="ECO:0000313" key="9">
    <source>
        <dbReference type="EMBL" id="QLL77798.1"/>
    </source>
</evidence>
<evidence type="ECO:0000256" key="2">
    <source>
        <dbReference type="ARBA" id="ARBA00009045"/>
    </source>
</evidence>
<sequence length="224" mass="24343">MKLGDKVNRTKMTVSNLVQRPLVTYILIGINLVVFMGTVFAGGSTDIRVLYMFGAKFTPALLQGEWWRLIAAMFLHDGIGHLFINMITLYFIGPEIEDYYGHARMLVIYLLSGLYGNLLSAFWAPTTLAVGASGALFGLFGAYLILGHQSTDAQIQAQARQFLLFVILNVVLGFSGNTDLAGHVGGLIAGCLVTISLDTTFATRKQLLAGLLTVGSACWLIFNL</sequence>
<evidence type="ECO:0000256" key="1">
    <source>
        <dbReference type="ARBA" id="ARBA00004141"/>
    </source>
</evidence>
<keyword evidence="5 7" id="KW-1133">Transmembrane helix</keyword>
<dbReference type="KEGG" id="lsw:GTO87_03775"/>